<dbReference type="EMBL" id="JAVHNQ010000005">
    <property type="protein sequence ID" value="KAK6346837.1"/>
    <property type="molecule type" value="Genomic_DNA"/>
</dbReference>
<name>A0AAV9UTP5_9PEZI</name>
<comment type="caution">
    <text evidence="2">The sequence shown here is derived from an EMBL/GenBank/DDBJ whole genome shotgun (WGS) entry which is preliminary data.</text>
</comment>
<evidence type="ECO:0000256" key="1">
    <source>
        <dbReference type="SAM" id="MobiDB-lite"/>
    </source>
</evidence>
<evidence type="ECO:0008006" key="4">
    <source>
        <dbReference type="Google" id="ProtNLM"/>
    </source>
</evidence>
<dbReference type="Pfam" id="PF01026">
    <property type="entry name" value="TatD_DNase"/>
    <property type="match status" value="1"/>
</dbReference>
<dbReference type="InterPro" id="IPR032466">
    <property type="entry name" value="Metal_Hydrolase"/>
</dbReference>
<reference evidence="2 3" key="1">
    <citation type="submission" date="2019-10" db="EMBL/GenBank/DDBJ databases">
        <authorList>
            <person name="Palmer J.M."/>
        </authorList>
    </citation>
    <scope>NUCLEOTIDE SEQUENCE [LARGE SCALE GENOMIC DNA]</scope>
    <source>
        <strain evidence="2 3">TWF696</strain>
    </source>
</reference>
<organism evidence="2 3">
    <name type="scientific">Orbilia brochopaga</name>
    <dbReference type="NCBI Taxonomy" id="3140254"/>
    <lineage>
        <taxon>Eukaryota</taxon>
        <taxon>Fungi</taxon>
        <taxon>Dikarya</taxon>
        <taxon>Ascomycota</taxon>
        <taxon>Pezizomycotina</taxon>
        <taxon>Orbiliomycetes</taxon>
        <taxon>Orbiliales</taxon>
        <taxon>Orbiliaceae</taxon>
        <taxon>Orbilia</taxon>
    </lineage>
</organism>
<dbReference type="AlphaFoldDB" id="A0AAV9UTP5"/>
<gene>
    <name evidence="2" type="ORF">TWF696_006944</name>
</gene>
<dbReference type="PANTHER" id="PTHR47345:SF1">
    <property type="entry name" value="CUT9-INTERACTING PROTEIN SCN1"/>
    <property type="match status" value="1"/>
</dbReference>
<dbReference type="Proteomes" id="UP001375240">
    <property type="component" value="Unassembled WGS sequence"/>
</dbReference>
<evidence type="ECO:0000313" key="2">
    <source>
        <dbReference type="EMBL" id="KAK6346837.1"/>
    </source>
</evidence>
<dbReference type="GO" id="GO:0016788">
    <property type="term" value="F:hydrolase activity, acting on ester bonds"/>
    <property type="evidence" value="ECO:0007669"/>
    <property type="project" value="InterPro"/>
</dbReference>
<dbReference type="InterPro" id="IPR053044">
    <property type="entry name" value="Metallo-hydrolase/TatD-type"/>
</dbReference>
<protein>
    <recommendedName>
        <fullName evidence="4">Cut9 interacting protein Scn1</fullName>
    </recommendedName>
</protein>
<dbReference type="PANTHER" id="PTHR47345">
    <property type="entry name" value="CUT9-INTERACTING PROTEIN SCN1"/>
    <property type="match status" value="1"/>
</dbReference>
<keyword evidence="3" id="KW-1185">Reference proteome</keyword>
<dbReference type="Gene3D" id="3.20.20.140">
    <property type="entry name" value="Metal-dependent hydrolases"/>
    <property type="match status" value="1"/>
</dbReference>
<feature type="region of interest" description="Disordered" evidence="1">
    <location>
        <begin position="235"/>
        <end position="271"/>
    </location>
</feature>
<proteinExistence type="predicted"/>
<dbReference type="InterPro" id="IPR001130">
    <property type="entry name" value="TatD-like"/>
</dbReference>
<evidence type="ECO:0000313" key="3">
    <source>
        <dbReference type="Proteomes" id="UP001375240"/>
    </source>
</evidence>
<dbReference type="SUPFAM" id="SSF51556">
    <property type="entry name" value="Metallo-dependent hydrolases"/>
    <property type="match status" value="1"/>
</dbReference>
<accession>A0AAV9UTP5</accession>
<sequence>MADDDSEGLTTLDDALWRLGIHDAHCHPTDSMDVVPEIPTRRIHTLTIMATRAEDQDLVAQVARSYGVDAAADSTDDSNRTCRVVPSFGWHPWYSHLLLDDMNNNGDTPASKTAHYTAVLTGEPTDEFIATLPDPTPLSTFIAATRQRLLAFPSALVGEVGIDRTFRLPYPPAAIPASGKRLSPYKVSLDHQRRILEEQLRLAGALHRPASIHGVSAHGVLHEVFTSLFRGHEKPLRSKRTQKRGPHDFEGDDSDEDADNKKKGDPPFPPRICLHSFSAPPDFLNSWLDARIPAQVYFSFSRAINVGYGYEKFAEMLRLVPEEKLLVESDLHVASEQMERDLAVIVRKIAAERGWELEKTVKTVGRNWRRFVYGEDGDSIHEG</sequence>